<dbReference type="GO" id="GO:0004722">
    <property type="term" value="F:protein serine/threonine phosphatase activity"/>
    <property type="evidence" value="ECO:0007669"/>
    <property type="project" value="UniProtKB-EC"/>
</dbReference>
<dbReference type="Proteomes" id="UP000249070">
    <property type="component" value="Unassembled WGS sequence"/>
</dbReference>
<dbReference type="InterPro" id="IPR008334">
    <property type="entry name" value="5'-Nucleotdase_C"/>
</dbReference>
<keyword evidence="2 9" id="KW-0378">Hydrolase</keyword>
<dbReference type="Gene3D" id="3.90.780.10">
    <property type="entry name" value="5'-Nucleotidase, C-terminal domain"/>
    <property type="match status" value="1"/>
</dbReference>
<keyword evidence="2" id="KW-0547">Nucleotide-binding</keyword>
<dbReference type="AlphaFoldDB" id="A0A132ZI76"/>
<evidence type="ECO:0000313" key="13">
    <source>
        <dbReference type="Proteomes" id="UP000469871"/>
    </source>
</evidence>
<reference evidence="8 12" key="3">
    <citation type="submission" date="2018-05" db="EMBL/GenBank/DDBJ databases">
        <title>Vancomycin-resistant Enterococcus faecium strain from Chelyabinsk, Russia.</title>
        <authorList>
            <person name="Gostev V."/>
            <person name="Goncharov A."/>
            <person name="Kolodzhieva V."/>
            <person name="Suvorov A."/>
            <person name="Sidorenko S."/>
            <person name="Zueva L."/>
        </authorList>
    </citation>
    <scope>NUCLEOTIDE SEQUENCE [LARGE SCALE GENOMIC DNA]</scope>
    <source>
        <strain evidence="8 12">20</strain>
    </source>
</reference>
<keyword evidence="1" id="KW-0732">Signal</keyword>
<evidence type="ECO:0000313" key="9">
    <source>
        <dbReference type="EMBL" id="SAM47155.1"/>
    </source>
</evidence>
<gene>
    <name evidence="7" type="ORF">B1P95_11910</name>
    <name evidence="8" type="ORF">DKP91_07745</name>
    <name evidence="9" type="ORF">DTPHA_601783</name>
    <name evidence="5" type="ORF">GBM73_13025</name>
    <name evidence="6" type="ORF">KYX88_10080</name>
</gene>
<evidence type="ECO:0000313" key="8">
    <source>
        <dbReference type="EMBL" id="PZM55752.1"/>
    </source>
</evidence>
<dbReference type="PRINTS" id="PR01607">
    <property type="entry name" value="APYRASEFAMLY"/>
</dbReference>
<dbReference type="GO" id="GO:0030288">
    <property type="term" value="C:outer membrane-bounded periplasmic space"/>
    <property type="evidence" value="ECO:0007669"/>
    <property type="project" value="TreeGrafter"/>
</dbReference>
<feature type="domain" description="5'-Nucleotidase C-terminal" evidence="4">
    <location>
        <begin position="293"/>
        <end position="423"/>
    </location>
</feature>
<dbReference type="RefSeq" id="WP_002287155.1">
    <property type="nucleotide sequence ID" value="NZ_AP022341.1"/>
</dbReference>
<protein>
    <submittedName>
        <fullName evidence="5">Bifunctional metallophosphatase/5'-nucleotidase</fullName>
    </submittedName>
    <submittedName>
        <fullName evidence="6">Metallophosphoesterase</fullName>
    </submittedName>
    <submittedName>
        <fullName evidence="7">Multifunctional 2',3'-cyclic-nucleotide 2'-phosphodiesterase/5'-nucleotidase/3'-nucleotidase</fullName>
    </submittedName>
    <submittedName>
        <fullName evidence="9">Ser/Thr protein phosphatase family protein</fullName>
        <ecNumber evidence="9">3.1.3.16</ecNumber>
    </submittedName>
</protein>
<proteinExistence type="inferred from homology"/>
<dbReference type="SUPFAM" id="SSF55816">
    <property type="entry name" value="5'-nucleotidase (syn. UDP-sugar hydrolase), C-terminal domain"/>
    <property type="match status" value="1"/>
</dbReference>
<dbReference type="GO" id="GO:0008768">
    <property type="term" value="F:UDP-sugar diphosphatase activity"/>
    <property type="evidence" value="ECO:0007669"/>
    <property type="project" value="TreeGrafter"/>
</dbReference>
<dbReference type="InterPro" id="IPR036907">
    <property type="entry name" value="5'-Nucleotdase_C_sf"/>
</dbReference>
<organism evidence="9 10">
    <name type="scientific">Enterococcus faecium</name>
    <name type="common">Streptococcus faecium</name>
    <dbReference type="NCBI Taxonomy" id="1352"/>
    <lineage>
        <taxon>Bacteria</taxon>
        <taxon>Bacillati</taxon>
        <taxon>Bacillota</taxon>
        <taxon>Bacilli</taxon>
        <taxon>Lactobacillales</taxon>
        <taxon>Enterococcaceae</taxon>
        <taxon>Enterococcus</taxon>
    </lineage>
</organism>
<evidence type="ECO:0000256" key="1">
    <source>
        <dbReference type="ARBA" id="ARBA00022729"/>
    </source>
</evidence>
<evidence type="ECO:0000313" key="7">
    <source>
        <dbReference type="EMBL" id="OOL80272.1"/>
    </source>
</evidence>
<evidence type="ECO:0000259" key="4">
    <source>
        <dbReference type="Pfam" id="PF02872"/>
    </source>
</evidence>
<dbReference type="EMBL" id="JAIFOC010000084">
    <property type="protein sequence ID" value="MBX4223160.1"/>
    <property type="molecule type" value="Genomic_DNA"/>
</dbReference>
<dbReference type="GO" id="GO:0000166">
    <property type="term" value="F:nucleotide binding"/>
    <property type="evidence" value="ECO:0007669"/>
    <property type="project" value="UniProtKB-KW"/>
</dbReference>
<sequence length="461" mass="52940">MEKIVILHTNDLHSHLENWPRIRRFLDQRKRENEKKEKTTTIAVDLGDFVDRWHPLSEATNGQENILLMNEVGYDAATIGNNEGVGNSKEELNHLYDHAEFDIILDNLFDKNTLQPPAWTKPYKIITTKHQTKIGLIAFTAPFPLTYNPNGWDIRNPYDILPELVEDLRSQVDVLVLMSHLGIQDDFQIAKEIPAIDVILGSHTHHLFREGHVINDVQIAAAGKYGQYVGEVHLTIDEEKKILKHSAKAIPTETMTAFTEDEQEINSYLERGHELLKEKEVADLPFSLSLDIFNEHSFIQVAFEAVKERGKTEAAILNSGLFLTEIPKGRVNQDQLHTALPHPMHLLNVTLGGNDLIRLVLEIEKNRNFLRNYPMKGMGFRGKIFGQMVYNGITYDSINHQVFWKNKPIDLNKNYTFTTVDHLMFVPFFPTIEIAGKNEFLFPEFIRSVVGDYLKAHYPIK</sequence>
<accession>A0A132ZI76</accession>
<evidence type="ECO:0000313" key="6">
    <source>
        <dbReference type="EMBL" id="MBX4223160.1"/>
    </source>
</evidence>
<dbReference type="Pfam" id="PF00149">
    <property type="entry name" value="Metallophos"/>
    <property type="match status" value="1"/>
</dbReference>
<dbReference type="EMBL" id="QHGU01000031">
    <property type="protein sequence ID" value="PZM55752.1"/>
    <property type="molecule type" value="Genomic_DNA"/>
</dbReference>
<reference evidence="6" key="5">
    <citation type="journal article" date="2022" name="J. Anim. Sci.">
        <title>Whole genome sequence analyses-based assessment of virulence potential and antimicrobial susceptibilities and resistance of Enterococcus faecium strains isolated from commercial swine and cattle probiotic products.</title>
        <authorList>
            <person name="Shridhar P.B."/>
            <person name="Amachawadi R.G."/>
            <person name="Tokach M."/>
            <person name="Patel I."/>
            <person name="Gangiredla J."/>
            <person name="Mammel M."/>
            <person name="Nagaraja T.G."/>
        </authorList>
    </citation>
    <scope>NUCLEOTIDE SEQUENCE</scope>
    <source>
        <strain evidence="6">EF215</strain>
    </source>
</reference>
<reference evidence="5 13" key="4">
    <citation type="submission" date="2019-10" db="EMBL/GenBank/DDBJ databases">
        <title>Evolutionary dynamics of vancomycin-resistant Enterococcus faecium during gastrointestinal tract colonization and bloodstream infection in immunocompromised pediatric patients.</title>
        <authorList>
            <person name="Chilambi G.S."/>
            <person name="Nordstrom H.R."/>
            <person name="Evans D.R."/>
            <person name="Ferrolino J."/>
            <person name="Hayden R.T."/>
            <person name="Maron G.M."/>
            <person name="Vo A.N."/>
            <person name="Gilmore M.S."/>
            <person name="Wolf J."/>
            <person name="Rosch J.W."/>
            <person name="Van Tyne D."/>
        </authorList>
    </citation>
    <scope>NUCLEOTIDE SEQUENCE [LARGE SCALE GENOMIC DNA]</scope>
    <source>
        <strain evidence="5 13">VRECG27</strain>
    </source>
</reference>
<evidence type="ECO:0000313" key="11">
    <source>
        <dbReference type="Proteomes" id="UP000191171"/>
    </source>
</evidence>
<evidence type="ECO:0000259" key="3">
    <source>
        <dbReference type="Pfam" id="PF00149"/>
    </source>
</evidence>
<dbReference type="EMBL" id="MVGJ01000077">
    <property type="protein sequence ID" value="OOL80272.1"/>
    <property type="molecule type" value="Genomic_DNA"/>
</dbReference>
<dbReference type="PROSITE" id="PS00785">
    <property type="entry name" value="5_NUCLEOTIDASE_1"/>
    <property type="match status" value="1"/>
</dbReference>
<dbReference type="InterPro" id="IPR011240">
    <property type="entry name" value="Pesterase_YunD"/>
</dbReference>
<dbReference type="EMBL" id="FKLM01000030">
    <property type="protein sequence ID" value="SAM47155.1"/>
    <property type="molecule type" value="Genomic_DNA"/>
</dbReference>
<dbReference type="Gene3D" id="3.60.21.10">
    <property type="match status" value="1"/>
</dbReference>
<dbReference type="CDD" id="cd00845">
    <property type="entry name" value="MPP_UshA_N_like"/>
    <property type="match status" value="1"/>
</dbReference>
<dbReference type="GO" id="GO:0009166">
    <property type="term" value="P:nucleotide catabolic process"/>
    <property type="evidence" value="ECO:0007669"/>
    <property type="project" value="InterPro"/>
</dbReference>
<reference evidence="9 10" key="1">
    <citation type="submission" date="2016-04" db="EMBL/GenBank/DDBJ databases">
        <authorList>
            <person name="Millard A."/>
        </authorList>
    </citation>
    <scope>NUCLEOTIDE SEQUENCE [LARGE SCALE GENOMIC DNA]</scope>
    <source>
        <strain evidence="9">Isolate 22</strain>
    </source>
</reference>
<dbReference type="OMA" id="HSHFENW"/>
<dbReference type="InterPro" id="IPR029052">
    <property type="entry name" value="Metallo-depent_PP-like"/>
</dbReference>
<name>A0A132ZI76_ENTFC</name>
<dbReference type="Proteomes" id="UP000191171">
    <property type="component" value="Unassembled WGS sequence"/>
</dbReference>
<dbReference type="PANTHER" id="PTHR11575">
    <property type="entry name" value="5'-NUCLEOTIDASE-RELATED"/>
    <property type="match status" value="1"/>
</dbReference>
<dbReference type="InterPro" id="IPR004843">
    <property type="entry name" value="Calcineurin-like_PHP"/>
</dbReference>
<dbReference type="GO" id="GO:0008253">
    <property type="term" value="F:5'-nucleotidase activity"/>
    <property type="evidence" value="ECO:0007669"/>
    <property type="project" value="TreeGrafter"/>
</dbReference>
<dbReference type="EC" id="3.1.3.16" evidence="9"/>
<dbReference type="GeneID" id="66455022"/>
<dbReference type="Pfam" id="PF02872">
    <property type="entry name" value="5_nucleotid_C"/>
    <property type="match status" value="1"/>
</dbReference>
<comment type="similarity">
    <text evidence="2">Belongs to the 5'-nucleotidase family.</text>
</comment>
<dbReference type="InterPro" id="IPR006146">
    <property type="entry name" value="5'-Nucleotdase_CS"/>
</dbReference>
<dbReference type="STRING" id="1352.AL014_15345"/>
<reference evidence="7 11" key="2">
    <citation type="submission" date="2017-02" db="EMBL/GenBank/DDBJ databases">
        <title>Clonality and virulence of isolates of VRE in Hematopoietic Stem Cell Transplanted (HSCT) patients.</title>
        <authorList>
            <person name="Marchi A.P."/>
            <person name="Martins R.C."/>
            <person name="Marie S.K."/>
            <person name="Levin A.S."/>
            <person name="Costa S.F."/>
        </authorList>
    </citation>
    <scope>NUCLEOTIDE SEQUENCE [LARGE SCALE GENOMIC DNA]</scope>
    <source>
        <strain evidence="7 11">LIM1759</strain>
    </source>
</reference>
<dbReference type="EMBL" id="WEFP01000001">
    <property type="protein sequence ID" value="KAB7578160.1"/>
    <property type="molecule type" value="Genomic_DNA"/>
</dbReference>
<dbReference type="Proteomes" id="UP000469871">
    <property type="component" value="Unassembled WGS sequence"/>
</dbReference>
<dbReference type="GO" id="GO:0046872">
    <property type="term" value="F:metal ion binding"/>
    <property type="evidence" value="ECO:0007669"/>
    <property type="project" value="InterPro"/>
</dbReference>
<dbReference type="Proteomes" id="UP000183509">
    <property type="component" value="Unassembled WGS sequence"/>
</dbReference>
<evidence type="ECO:0000256" key="2">
    <source>
        <dbReference type="RuleBase" id="RU362119"/>
    </source>
</evidence>
<dbReference type="Proteomes" id="UP001139644">
    <property type="component" value="Unassembled WGS sequence"/>
</dbReference>
<feature type="domain" description="Calcineurin-like phosphoesterase" evidence="3">
    <location>
        <begin position="5"/>
        <end position="206"/>
    </location>
</feature>
<evidence type="ECO:0000313" key="10">
    <source>
        <dbReference type="Proteomes" id="UP000183509"/>
    </source>
</evidence>
<dbReference type="PANTHER" id="PTHR11575:SF23">
    <property type="entry name" value="5-NUCLEOTIDASE FAMILY PROTEIN"/>
    <property type="match status" value="1"/>
</dbReference>
<dbReference type="PIRSF" id="PIRSF036361">
    <property type="entry name" value="YunD"/>
    <property type="match status" value="1"/>
</dbReference>
<comment type="caution">
    <text evidence="9">The sequence shown here is derived from an EMBL/GenBank/DDBJ whole genome shotgun (WGS) entry which is preliminary data.</text>
</comment>
<dbReference type="InterPro" id="IPR006179">
    <property type="entry name" value="5_nucleotidase/apyrase"/>
</dbReference>
<evidence type="ECO:0000313" key="12">
    <source>
        <dbReference type="Proteomes" id="UP000249070"/>
    </source>
</evidence>
<evidence type="ECO:0000313" key="5">
    <source>
        <dbReference type="EMBL" id="KAB7578160.1"/>
    </source>
</evidence>
<dbReference type="SUPFAM" id="SSF56300">
    <property type="entry name" value="Metallo-dependent phosphatases"/>
    <property type="match status" value="1"/>
</dbReference>